<keyword evidence="2" id="KW-0489">Methyltransferase</keyword>
<dbReference type="SUPFAM" id="SSF53335">
    <property type="entry name" value="S-adenosyl-L-methionine-dependent methyltransferases"/>
    <property type="match status" value="1"/>
</dbReference>
<dbReference type="RefSeq" id="WP_006914033.1">
    <property type="nucleotide sequence ID" value="NZ_AFNV02000010.1"/>
</dbReference>
<reference evidence="2 3" key="1">
    <citation type="journal article" date="2011" name="J. Bacteriol.">
        <title>Genome sequence of Salinisphaera shabanensis, a gammaproteobacterium from the harsh, variable environment of the brine-seawater interface of the Shaban Deep in the Red Sea.</title>
        <authorList>
            <person name="Antunes A."/>
            <person name="Alam I."/>
            <person name="Bajic V.B."/>
            <person name="Stingl U."/>
        </authorList>
    </citation>
    <scope>NUCLEOTIDE SEQUENCE [LARGE SCALE GENOMIC DNA]</scope>
    <source>
        <strain evidence="2 3">E1L3A</strain>
    </source>
</reference>
<dbReference type="AlphaFoldDB" id="U2EMJ4"/>
<dbReference type="eggNOG" id="COG0500">
    <property type="taxonomic scope" value="Bacteria"/>
</dbReference>
<comment type="caution">
    <text evidence="2">The sequence shown here is derived from an EMBL/GenBank/DDBJ whole genome shotgun (WGS) entry which is preliminary data.</text>
</comment>
<evidence type="ECO:0000313" key="3">
    <source>
        <dbReference type="Proteomes" id="UP000006242"/>
    </source>
</evidence>
<proteinExistence type="predicted"/>
<keyword evidence="2" id="KW-0808">Transferase</keyword>
<evidence type="ECO:0000313" key="2">
    <source>
        <dbReference type="EMBL" id="ERJ19397.1"/>
    </source>
</evidence>
<dbReference type="GO" id="GO:0032259">
    <property type="term" value="P:methylation"/>
    <property type="evidence" value="ECO:0007669"/>
    <property type="project" value="UniProtKB-KW"/>
</dbReference>
<name>U2EMJ4_9GAMM</name>
<dbReference type="InterPro" id="IPR029063">
    <property type="entry name" value="SAM-dependent_MTases_sf"/>
</dbReference>
<dbReference type="Pfam" id="PF13649">
    <property type="entry name" value="Methyltransf_25"/>
    <property type="match status" value="1"/>
</dbReference>
<dbReference type="EC" id="2.1.1.144" evidence="2"/>
<dbReference type="Proteomes" id="UP000006242">
    <property type="component" value="Unassembled WGS sequence"/>
</dbReference>
<keyword evidence="3" id="KW-1185">Reference proteome</keyword>
<protein>
    <submittedName>
        <fullName evidence="2">Trans-aconitate 2-methyltransferase protein</fullName>
        <ecNumber evidence="2">2.1.1.144</ecNumber>
    </submittedName>
</protein>
<dbReference type="InterPro" id="IPR041698">
    <property type="entry name" value="Methyltransf_25"/>
</dbReference>
<dbReference type="GO" id="GO:0030798">
    <property type="term" value="F:trans-aconitate 2-methyltransferase activity"/>
    <property type="evidence" value="ECO:0007669"/>
    <property type="project" value="UniProtKB-EC"/>
</dbReference>
<dbReference type="Gene3D" id="3.40.50.150">
    <property type="entry name" value="Vaccinia Virus protein VP39"/>
    <property type="match status" value="1"/>
</dbReference>
<organism evidence="2 3">
    <name type="scientific">Salinisphaera shabanensis E1L3A</name>
    <dbReference type="NCBI Taxonomy" id="1033802"/>
    <lineage>
        <taxon>Bacteria</taxon>
        <taxon>Pseudomonadati</taxon>
        <taxon>Pseudomonadota</taxon>
        <taxon>Gammaproteobacteria</taxon>
        <taxon>Salinisphaerales</taxon>
        <taxon>Salinisphaeraceae</taxon>
        <taxon>Salinisphaera</taxon>
    </lineage>
</organism>
<dbReference type="OrthoDB" id="116799at2"/>
<dbReference type="STRING" id="1033802.SSPSH_001771"/>
<dbReference type="EMBL" id="AFNV02000010">
    <property type="protein sequence ID" value="ERJ19397.1"/>
    <property type="molecule type" value="Genomic_DNA"/>
</dbReference>
<sequence>MKSATRRAIDLAGFEAKFRAGPDPWQTFTARDEAIKRQCILRALGNGPIARILELGSGNGSNSQALARRALKLQACDGSASATQLTRQALANAPHAQAWQIELPAPLPGHRFEAVVIAELLYYLDHRAMQRLARDVASALAPGARLVLAHHQIEFPDNTQRTAGIHQRFIKALKLPTTRVRPFRNRRWRVDGYRVAGNAMPADRLV</sequence>
<dbReference type="CDD" id="cd02440">
    <property type="entry name" value="AdoMet_MTases"/>
    <property type="match status" value="1"/>
</dbReference>
<reference evidence="2 3" key="2">
    <citation type="journal article" date="2013" name="PLoS ONE">
        <title>INDIGO - INtegrated Data Warehouse of MIcrobial GenOmes with Examples from the Red Sea Extremophiles.</title>
        <authorList>
            <person name="Alam I."/>
            <person name="Antunes A."/>
            <person name="Kamau A.A."/>
            <person name="Ba Alawi W."/>
            <person name="Kalkatawi M."/>
            <person name="Stingl U."/>
            <person name="Bajic V.B."/>
        </authorList>
    </citation>
    <scope>NUCLEOTIDE SEQUENCE [LARGE SCALE GENOMIC DNA]</scope>
    <source>
        <strain evidence="2 3">E1L3A</strain>
    </source>
</reference>
<gene>
    <name evidence="2" type="ORF">SSPSH_001771</name>
</gene>
<feature type="domain" description="Methyltransferase" evidence="1">
    <location>
        <begin position="52"/>
        <end position="143"/>
    </location>
</feature>
<accession>U2EMJ4</accession>
<evidence type="ECO:0000259" key="1">
    <source>
        <dbReference type="Pfam" id="PF13649"/>
    </source>
</evidence>